<protein>
    <submittedName>
        <fullName evidence="3">High affinity Mn2+ porin</fullName>
    </submittedName>
</protein>
<dbReference type="RefSeq" id="WP_121196456.1">
    <property type="nucleotide sequence ID" value="NZ_RBKU01000001.1"/>
</dbReference>
<keyword evidence="4" id="KW-1185">Reference proteome</keyword>
<dbReference type="Pfam" id="PF04966">
    <property type="entry name" value="OprB"/>
    <property type="match status" value="1"/>
</dbReference>
<dbReference type="InterPro" id="IPR007049">
    <property type="entry name" value="Carb-sel_porin_OprB"/>
</dbReference>
<sequence length="443" mass="49384">MKKNYYPIIILLLISSYAFSQSQQPKDSVEKWSTHFQLTVIDQSHPSFKSAYSGENSLNADADEALSLTTTLFIGRKLWTGAAVYFNPEVSGGSGVSGAKGIAGFANGETFRIGNPAPALYLGRLYLRQYIALTKELDTLDAANNQLREYVPKKRIVITAGKFALSDFFDNNAYSHDPRSQFLNWALMGNGAWDYPANTRGYTDGLVVEYISPDWEARAATTLVGTYANGPDFDYHFWDAYSTTVELSKNLMVKKHKGRINLLLYRNVTKAPVYREVINNYLNHTDEALDVINGKNYGNVKYGFGINAEQELSTSLGAFFRTSWNDGKTATWAFTEIDQSLSLGLSYKGDKWKRPDDCFAIAGVVNGISNDHRDFLQIGGYGFIVGDGKLTNYSTEKIAEAYYSAKLNKNLTLTGDYQFVANPAYNADRGPVSLFAIRLHVEF</sequence>
<evidence type="ECO:0000256" key="2">
    <source>
        <dbReference type="RuleBase" id="RU363072"/>
    </source>
</evidence>
<evidence type="ECO:0000313" key="3">
    <source>
        <dbReference type="EMBL" id="RKR80650.1"/>
    </source>
</evidence>
<reference evidence="3 4" key="1">
    <citation type="submission" date="2018-10" db="EMBL/GenBank/DDBJ databases">
        <title>Genomic Encyclopedia of Archaeal and Bacterial Type Strains, Phase II (KMG-II): from individual species to whole genera.</title>
        <authorList>
            <person name="Goeker M."/>
        </authorList>
    </citation>
    <scope>NUCLEOTIDE SEQUENCE [LARGE SCALE GENOMIC DNA]</scope>
    <source>
        <strain evidence="3 4">DSM 18602</strain>
    </source>
</reference>
<dbReference type="AlphaFoldDB" id="A0A495IVA9"/>
<dbReference type="Gene3D" id="2.40.160.180">
    <property type="entry name" value="Carbohydrate-selective porin OprB"/>
    <property type="match status" value="1"/>
</dbReference>
<gene>
    <name evidence="3" type="ORF">BDD43_0781</name>
</gene>
<dbReference type="OrthoDB" id="5755240at2"/>
<dbReference type="InterPro" id="IPR038673">
    <property type="entry name" value="OprB_sf"/>
</dbReference>
<feature type="chain" id="PRO_5019613788" evidence="2">
    <location>
        <begin position="21"/>
        <end position="443"/>
    </location>
</feature>
<evidence type="ECO:0000256" key="1">
    <source>
        <dbReference type="ARBA" id="ARBA00008769"/>
    </source>
</evidence>
<dbReference type="Proteomes" id="UP000268007">
    <property type="component" value="Unassembled WGS sequence"/>
</dbReference>
<feature type="signal peptide" evidence="2">
    <location>
        <begin position="1"/>
        <end position="20"/>
    </location>
</feature>
<dbReference type="EMBL" id="RBKU01000001">
    <property type="protein sequence ID" value="RKR80650.1"/>
    <property type="molecule type" value="Genomic_DNA"/>
</dbReference>
<evidence type="ECO:0000313" key="4">
    <source>
        <dbReference type="Proteomes" id="UP000268007"/>
    </source>
</evidence>
<organism evidence="3 4">
    <name type="scientific">Mucilaginibacter gracilis</name>
    <dbReference type="NCBI Taxonomy" id="423350"/>
    <lineage>
        <taxon>Bacteria</taxon>
        <taxon>Pseudomonadati</taxon>
        <taxon>Bacteroidota</taxon>
        <taxon>Sphingobacteriia</taxon>
        <taxon>Sphingobacteriales</taxon>
        <taxon>Sphingobacteriaceae</taxon>
        <taxon>Mucilaginibacter</taxon>
    </lineage>
</organism>
<comment type="similarity">
    <text evidence="1 2">Belongs to the OprB family.</text>
</comment>
<comment type="caution">
    <text evidence="3">The sequence shown here is derived from an EMBL/GenBank/DDBJ whole genome shotgun (WGS) entry which is preliminary data.</text>
</comment>
<dbReference type="GO" id="GO:0008643">
    <property type="term" value="P:carbohydrate transport"/>
    <property type="evidence" value="ECO:0007669"/>
    <property type="project" value="InterPro"/>
</dbReference>
<keyword evidence="2" id="KW-0732">Signal</keyword>
<dbReference type="GO" id="GO:0016020">
    <property type="term" value="C:membrane"/>
    <property type="evidence" value="ECO:0007669"/>
    <property type="project" value="InterPro"/>
</dbReference>
<dbReference type="GO" id="GO:0015288">
    <property type="term" value="F:porin activity"/>
    <property type="evidence" value="ECO:0007669"/>
    <property type="project" value="InterPro"/>
</dbReference>
<accession>A0A495IVA9</accession>
<name>A0A495IVA9_9SPHI</name>
<proteinExistence type="inferred from homology"/>